<feature type="compositionally biased region" description="Basic residues" evidence="1">
    <location>
        <begin position="3553"/>
        <end position="3564"/>
    </location>
</feature>
<dbReference type="Pfam" id="PF13287">
    <property type="entry name" value="Fn3_assoc"/>
    <property type="match status" value="1"/>
</dbReference>
<dbReference type="InterPro" id="IPR050713">
    <property type="entry name" value="RTP_Phos/Ushers"/>
</dbReference>
<dbReference type="OrthoDB" id="10036029at2759"/>
<dbReference type="SUPFAM" id="SSF49265">
    <property type="entry name" value="Fibronectin type III"/>
    <property type="match status" value="6"/>
</dbReference>
<feature type="compositionally biased region" description="Acidic residues" evidence="1">
    <location>
        <begin position="1304"/>
        <end position="1329"/>
    </location>
</feature>
<dbReference type="Gene3D" id="2.60.40.420">
    <property type="entry name" value="Cupredoxins - blue copper proteins"/>
    <property type="match status" value="3"/>
</dbReference>
<dbReference type="GO" id="GO:0016020">
    <property type="term" value="C:membrane"/>
    <property type="evidence" value="ECO:0007669"/>
    <property type="project" value="UniProtKB-SubCell"/>
</dbReference>
<proteinExistence type="predicted"/>
<organism evidence="3 4">
    <name type="scientific">Dimorphilus gyrociliatus</name>
    <dbReference type="NCBI Taxonomy" id="2664684"/>
    <lineage>
        <taxon>Eukaryota</taxon>
        <taxon>Metazoa</taxon>
        <taxon>Spiralia</taxon>
        <taxon>Lophotrochozoa</taxon>
        <taxon>Annelida</taxon>
        <taxon>Polychaeta</taxon>
        <taxon>Polychaeta incertae sedis</taxon>
        <taxon>Dinophilidae</taxon>
        <taxon>Dimorphilus</taxon>
    </lineage>
</organism>
<feature type="compositionally biased region" description="Acidic residues" evidence="1">
    <location>
        <begin position="1143"/>
        <end position="1152"/>
    </location>
</feature>
<comment type="caution">
    <text evidence="3">The sequence shown here is derived from an EMBL/GenBank/DDBJ whole genome shotgun (WGS) entry which is preliminary data.</text>
</comment>
<dbReference type="InterPro" id="IPR013783">
    <property type="entry name" value="Ig-like_fold"/>
</dbReference>
<feature type="region of interest" description="Disordered" evidence="1">
    <location>
        <begin position="3498"/>
        <end position="3564"/>
    </location>
</feature>
<dbReference type="PANTHER" id="PTHR46957:SF3">
    <property type="entry name" value="CYTOKINE RECEPTOR"/>
    <property type="match status" value="1"/>
</dbReference>
<dbReference type="Proteomes" id="UP000549394">
    <property type="component" value="Unassembled WGS sequence"/>
</dbReference>
<protein>
    <submittedName>
        <fullName evidence="3">DgyrCDS1945</fullName>
    </submittedName>
</protein>
<feature type="domain" description="Fibronectin type-III" evidence="2">
    <location>
        <begin position="2867"/>
        <end position="2962"/>
    </location>
</feature>
<dbReference type="InterPro" id="IPR008972">
    <property type="entry name" value="Cupredoxin"/>
</dbReference>
<keyword evidence="4" id="KW-1185">Reference proteome</keyword>
<feature type="compositionally biased region" description="Polar residues" evidence="1">
    <location>
        <begin position="1587"/>
        <end position="1608"/>
    </location>
</feature>
<feature type="domain" description="Fibronectin type-III" evidence="2">
    <location>
        <begin position="2302"/>
        <end position="2403"/>
    </location>
</feature>
<feature type="region of interest" description="Disordered" evidence="1">
    <location>
        <begin position="1535"/>
        <end position="1563"/>
    </location>
</feature>
<feature type="region of interest" description="Disordered" evidence="1">
    <location>
        <begin position="1"/>
        <end position="35"/>
    </location>
</feature>
<accession>A0A7I8VAS2</accession>
<dbReference type="InterPro" id="IPR003961">
    <property type="entry name" value="FN3_dom"/>
</dbReference>
<gene>
    <name evidence="3" type="ORF">DGYR_LOCUS1818</name>
</gene>
<feature type="region of interest" description="Disordered" evidence="1">
    <location>
        <begin position="1135"/>
        <end position="1205"/>
    </location>
</feature>
<evidence type="ECO:0000256" key="1">
    <source>
        <dbReference type="SAM" id="MobiDB-lite"/>
    </source>
</evidence>
<reference evidence="3 4" key="1">
    <citation type="submission" date="2020-08" db="EMBL/GenBank/DDBJ databases">
        <authorList>
            <person name="Hejnol A."/>
        </authorList>
    </citation>
    <scope>NUCLEOTIDE SEQUENCE [LARGE SCALE GENOMIC DNA]</scope>
</reference>
<feature type="compositionally biased region" description="Polar residues" evidence="1">
    <location>
        <begin position="8"/>
        <end position="25"/>
    </location>
</feature>
<feature type="compositionally biased region" description="Basic and acidic residues" evidence="1">
    <location>
        <begin position="1543"/>
        <end position="1552"/>
    </location>
</feature>
<sequence length="3564" mass="401276">MGCGVSSEPEQTVRGQAPQSSNSQRPRVLPPNKSEFVKDGRATIKQHRESENRNSRKMRAAVLGRRSACTVLIDKNGFSVQQLRICEGQVVTFKWDETSSDGQGYNVTQVVHDGEKFKPVIGGFHSGQISRKGFYEEQFNLSGFYKFVSLGIKCTPLTIEVYERTNIEAELGDEGFFPKILRIDEGNTIEWRWKNCLIPHSITEVKYFHRWGKFIAKDDISGPSSRSGSCKRSFDNPGLFYFQSEGLSPGEKIFCGVHSQFNREHQIEILDNEFQPQILLIDEGDRVWWGWDKNRTKKLHCVYEIERPSANSRSDDSYKQKKNGFQWPKPSKCGLLSHEFHEAGVYYFSDYNATQAAEYVGTIVVKPKEKEHFIELSRNDQFSPGLQKVKTGDRVWFTWKPNEMESGFLLREWEKCNTIEATRPGIENDNSDINEHAYMDQECEKLKAQIGVDTVIFGTVGVYHYRVPDCPDIINSCSIICENGPRNYTVHVTDQGFEPKLVTVKAGDRIWWIWQESSRKALPHNIAQVTHSGNVIKTGFSSGALLDTPSGFVHRFENLGCYYYISDSLPKAFGAVVVSKAPKVHEVEVEPGESIENDPVVANVHDVVAWTYRGLQHYDVSQITSIEHLLDPQIENTEQGPRYCMNRMFSKKGMYHFTSRGFYNYNRGARNSLEDQRVSTVLVDHINEHAQIRVNSKGFWPPKICIQKGQSILWSWVGSEEAHNIIHVNNSDNSNPLSRVQGSKAFNSGKQTPNSSFLHTFDECGVFSVISQGAPGFPCEVHVLEAPASKTSKPYIQGGEMNGGTVEKNHVVWLKCDTAGAKIYYTVDGTAPELHKLNVKKYDAKKGITLKNSGLHYIRALAVSDNRINSTILTSKRFWVTSDGEDRSESNSEVEEDMDALQKNTENWKNCVPNIKSHFVGPGVIEIFWENPPLEALAELKGYKVLLNDISYGKEIAPNCCSAVAADLAADRSYEVVLEAIPKSRHFLSHKSNKLILKCPKVVETGGPLISLEVAEKKDSIAVVWKSISTEDSPIEYYSLYLNGQKCGDDIRPGDQMDRCRIVIDGCQENNMYRVILVAVGKDGRQHHSNELDVTLPLVINDIKLPPHDARNYDDDLYKEYVEVQEGKATITKREIRYTSENESNDEEDDTNLENKNDSQNNRSNDTENDEEDNYNHYPSDARSKNKKGKNSGSSTMEDTRGFQEPELAEELVEQIEEQLRGLKAEIRRQSLVEKSEDDAEYSVQQKSIRGLKVETRRQSLIEKSDDDTEFSVPSKSIEKQKERNFKKPPLPFKTRPYSPKMNEEEDEDNDDDDDDEEEEEDDDDEATEEREGGRVWQEDGEETESESEIRSVEDETKIYSDYGIMSEVLRSSSHTDKVFKLKANDVRNFQIANPVDNNKTVYQRPVSLGRPPNWKSITEKIKTVSLFNTLKKSREQNILSKNVRKSNDLANPPNDNYSERISTCLFDKAVSFRKQENDYQIIDATMGPWKNKMRPAAKVSTLITRLNKLIPHKNEVVVQEDKSDTSEQFLVEVMSDAESSDDSVKQRDDRSKKPKKKMKMAKDTKVVVKADNVSINKPNDTPRVNKVTSQGLPLQSSNKTSQASVSSELLPKPRIRAANKGENRVLISWEVDESSDPKMRLLVYVVHVLGRRFLKKVNSSMSYECMIEDKKESFVGVHHIWNITSGDLECEVSGLFPAEEYRLFVTAHYTRLDSSHSAEAQVQSEILRYTAIGQLTAPTLNIVSTDVYQACIEWAEDINQRQDANIVGYHIFIDEKRVGEQLKSSIRQSLIDNLKPGKAVRVNIRSYSEKFGESANSNTVVIKCPQKPPAPEVVQEPAFSVGKAIVSWTRPQNIRISERGEDILFYRVFVDNDMIGEVRSSSTSNKAGYQFSCSKLAPGKAYDLVVRAYAGEKINSGQQVNSVYCLAESDDTNMIQVTCSAPPESPTLHIMSMDVDGIDVGWEMPQQYGDAAVSGFQMIKDDRFYGEIMPSDVYSMRIQEGIHLGDRITLQILALTDHPVGRETDAAPSSQDAISSIPENDIGLLELYIGGRYKACKLGPKLTIWYTGLVSPPIKVHAENVTGHSAVIAWKISTKEKKHFVAAENYIVTWWPGNDAKEHVRSATTTNDHLLLEDLKQNVKYTVIVEARRIANYADTDKTFILSGKSEPLSVITAKPPAPINNMGIVATTNSAIKVKWDSLQATGVDIICLRVDAVALRPIPDHKHSCTEVTPDSVEAIVENLAEKTEYLISVTAVTEEYFSNLPSGDPLRVHHAFPKDRPPPEDNWLPKTSMTGTTSGTEPPFDVHAVNITPTSIAVSWKPATVYGSCRLQGTLLRWAIAKNVSGDSEEGEMANYSNMSVDSERATIENLLPGVQYKIVVEAIVSAKNAVSSTSSDHPEAEKMDRRTLHVTSKPVVIRTKAPCEPPRIRMTGFTPSTIDIKWQKPVLTREVGKNPYGVPDFIKLNLECYRLEINDKPHMRLSPNAQACTLTCCKPGKRYKIVLVAITCPEDVKKMRKKDQKKLENVSVKEDSMNRKWTTLPIDAENDESFSNQIIETLPVEQSGLLQTCNIEFVPPVLSGDQGEMKLNWTVQGSTNHLEQFEITWIDGKGQGNKKTVPASCREVLLPVTGQSIIQDVKIMPILNRGSSENTAQVVQCLLPGKPDPPVIYSKGDVRSDQFTIEWGEPKLWGHNIVNYLLYLNGKKVGRELEARHRKATIPCSISKSYKVQLQAVTANPDIGASDLSNVLEIIPSHGKVIPGHAPVVAEDEDEVNEDYIPLIVVKVTDSTIHLDWSRYLEPSFSHYKLTWSSVANPGDKDVELRPGEKSCTIHKCYQGTNHFVKLTAVDELGQIVDQSKQLTVQTSAPPDAPNLSLRAKNFKYITIEWNRPRCYGEGKIIEYKIFINGIVEEKVGPDQFHYSFTRGYWCSEYAFQVQAVTGIDRLDSRPSDPLVVIWPGVQPPVLQRVPAVGKSSVRIVWNVPITTDGIDIKQYKLVCKDEETGNIAQIVAPIHPSTTEAEIHNLKSGVYQVFLEVHVHGTQEVVRSDTLRIVPTISPDPPNVSVNVVGLEERRQVEKVTCDLINKRDRLLNILASGASIEDFAVKRASEELGQIEHMLSDCLNSLKHNTGHVIAHMSWTTPQSNPDAIVSGFKVLVDGKKYGNTLSAGANNVRVKLGVEKEKHKLSMVAVCDRPKSLSAQSNIIELLTEPFLPFSFFSFLETINSPYQETLAVEKRLPITKAINVGLLRRQVQPPSCAVLDIFECEFRTLIPPSGPRLPTALLFWSTSNRYSTKQLSWFVKYARKNSSRYEFIAVSCITDDLTDETRQNLVQTISDNGWRDEQCVRHVTSVTSNSPSLSTTIVQKGGTISHHIDHHDPNCKFPHNEKHESGDVTSYYGVQGVPSIVIIHPDDYISWKGRYCAFDYHSFDAFITFILRQSINESTAEDPWDKKIEPELFSSDLNNDTTHVLVHRKDRSHSPTGTFQTRGNTATIIHAPSINNKKSRPRSPKRLFQKSYNKKRSSQKISVENRPFSAQSPYTQKLLDPYQQIHTQSKKSKKPKSIY</sequence>
<feature type="region of interest" description="Disordered" evidence="1">
    <location>
        <begin position="1575"/>
        <end position="1609"/>
    </location>
</feature>
<evidence type="ECO:0000259" key="2">
    <source>
        <dbReference type="PROSITE" id="PS50853"/>
    </source>
</evidence>
<dbReference type="InterPro" id="IPR036116">
    <property type="entry name" value="FN3_sf"/>
</dbReference>
<feature type="compositionally biased region" description="Basic and acidic residues" evidence="1">
    <location>
        <begin position="1277"/>
        <end position="1286"/>
    </location>
</feature>
<dbReference type="CDD" id="cd00063">
    <property type="entry name" value="FN3"/>
    <property type="match status" value="5"/>
</dbReference>
<name>A0A7I8VAS2_9ANNE</name>
<dbReference type="Gene3D" id="3.40.30.10">
    <property type="entry name" value="Glutaredoxin"/>
    <property type="match status" value="1"/>
</dbReference>
<feature type="domain" description="Fibronectin type-III" evidence="2">
    <location>
        <begin position="1829"/>
        <end position="1931"/>
    </location>
</feature>
<feature type="domain" description="Fibronectin type-III" evidence="2">
    <location>
        <begin position="2073"/>
        <end position="2178"/>
    </location>
</feature>
<evidence type="ECO:0000313" key="3">
    <source>
        <dbReference type="EMBL" id="CAD5112727.1"/>
    </source>
</evidence>
<dbReference type="PROSITE" id="PS50853">
    <property type="entry name" value="FN3"/>
    <property type="match status" value="5"/>
</dbReference>
<feature type="region of interest" description="Disordered" evidence="1">
    <location>
        <begin position="1260"/>
        <end position="1355"/>
    </location>
</feature>
<dbReference type="SMART" id="SM00060">
    <property type="entry name" value="FN3"/>
    <property type="match status" value="12"/>
</dbReference>
<dbReference type="SUPFAM" id="SSF49503">
    <property type="entry name" value="Cupredoxins"/>
    <property type="match status" value="2"/>
</dbReference>
<dbReference type="Gene3D" id="2.60.40.10">
    <property type="entry name" value="Immunoglobulins"/>
    <property type="match status" value="7"/>
</dbReference>
<dbReference type="Pfam" id="PF00041">
    <property type="entry name" value="fn3"/>
    <property type="match status" value="2"/>
</dbReference>
<dbReference type="EMBL" id="CAJFCJ010000002">
    <property type="protein sequence ID" value="CAD5112727.1"/>
    <property type="molecule type" value="Genomic_DNA"/>
</dbReference>
<feature type="compositionally biased region" description="Basic residues" evidence="1">
    <location>
        <begin position="3502"/>
        <end position="3523"/>
    </location>
</feature>
<dbReference type="InterPro" id="IPR026876">
    <property type="entry name" value="Fn3_assoc_repeat"/>
</dbReference>
<dbReference type="PANTHER" id="PTHR46957">
    <property type="entry name" value="CYTOKINE RECEPTOR"/>
    <property type="match status" value="1"/>
</dbReference>
<evidence type="ECO:0000313" key="4">
    <source>
        <dbReference type="Proteomes" id="UP000549394"/>
    </source>
</evidence>
<feature type="domain" description="Fibronectin type-III" evidence="2">
    <location>
        <begin position="2180"/>
        <end position="2275"/>
    </location>
</feature>